<dbReference type="Pfam" id="PF02311">
    <property type="entry name" value="AraC_binding"/>
    <property type="match status" value="1"/>
</dbReference>
<dbReference type="GO" id="GO:0043565">
    <property type="term" value="F:sequence-specific DNA binding"/>
    <property type="evidence" value="ECO:0007669"/>
    <property type="project" value="InterPro"/>
</dbReference>
<dbReference type="InterPro" id="IPR014710">
    <property type="entry name" value="RmlC-like_jellyroll"/>
</dbReference>
<evidence type="ECO:0000259" key="4">
    <source>
        <dbReference type="PROSITE" id="PS01124"/>
    </source>
</evidence>
<dbReference type="RefSeq" id="WP_005228440.1">
    <property type="nucleotide sequence ID" value="NZ_BAAAXK010000001.1"/>
</dbReference>
<dbReference type="Pfam" id="PF12833">
    <property type="entry name" value="HTH_18"/>
    <property type="match status" value="1"/>
</dbReference>
<dbReference type="SUPFAM" id="SSF51215">
    <property type="entry name" value="Regulatory protein AraC"/>
    <property type="match status" value="1"/>
</dbReference>
<feature type="domain" description="HTH araC/xylS-type" evidence="4">
    <location>
        <begin position="156"/>
        <end position="254"/>
    </location>
</feature>
<dbReference type="PANTHER" id="PTHR43280:SF2">
    <property type="entry name" value="HTH-TYPE TRANSCRIPTIONAL REGULATOR EXSA"/>
    <property type="match status" value="1"/>
</dbReference>
<dbReference type="SUPFAM" id="SSF46689">
    <property type="entry name" value="Homeodomain-like"/>
    <property type="match status" value="1"/>
</dbReference>
<evidence type="ECO:0000256" key="2">
    <source>
        <dbReference type="ARBA" id="ARBA00023125"/>
    </source>
</evidence>
<evidence type="ECO:0000256" key="1">
    <source>
        <dbReference type="ARBA" id="ARBA00023015"/>
    </source>
</evidence>
<dbReference type="InterPro" id="IPR009057">
    <property type="entry name" value="Homeodomain-like_sf"/>
</dbReference>
<evidence type="ECO:0000256" key="3">
    <source>
        <dbReference type="ARBA" id="ARBA00023163"/>
    </source>
</evidence>
<dbReference type="EMBL" id="JARQDZ010000002">
    <property type="protein sequence ID" value="MDT2982231.1"/>
    <property type="molecule type" value="Genomic_DNA"/>
</dbReference>
<dbReference type="InterPro" id="IPR018060">
    <property type="entry name" value="HTH_AraC"/>
</dbReference>
<dbReference type="PROSITE" id="PS00041">
    <property type="entry name" value="HTH_ARAC_FAMILY_1"/>
    <property type="match status" value="1"/>
</dbReference>
<dbReference type="Proteomes" id="UP000286288">
    <property type="component" value="Unassembled WGS sequence"/>
</dbReference>
<protein>
    <submittedName>
        <fullName evidence="6">AraC family transcriptional regulator</fullName>
    </submittedName>
</protein>
<organism evidence="6 7">
    <name type="scientific">Enterococcus casseliflavus</name>
    <name type="common">Enterococcus flavescens</name>
    <dbReference type="NCBI Taxonomy" id="37734"/>
    <lineage>
        <taxon>Bacteria</taxon>
        <taxon>Bacillati</taxon>
        <taxon>Bacillota</taxon>
        <taxon>Bacilli</taxon>
        <taxon>Lactobacillales</taxon>
        <taxon>Enterococcaceae</taxon>
        <taxon>Enterococcus</taxon>
    </lineage>
</organism>
<dbReference type="Gene3D" id="2.60.120.10">
    <property type="entry name" value="Jelly Rolls"/>
    <property type="match status" value="1"/>
</dbReference>
<reference evidence="6 7" key="1">
    <citation type="submission" date="2018-08" db="EMBL/GenBank/DDBJ databases">
        <title>A genome reference for cultivated species of the human gut microbiota.</title>
        <authorList>
            <person name="Zou Y."/>
            <person name="Xue W."/>
            <person name="Luo G."/>
        </authorList>
    </citation>
    <scope>NUCLEOTIDE SEQUENCE [LARGE SCALE GENOMIC DNA]</scope>
    <source>
        <strain evidence="6 7">AF48-16</strain>
    </source>
</reference>
<dbReference type="EMBL" id="QRMZ01000002">
    <property type="protein sequence ID" value="RHK07868.1"/>
    <property type="molecule type" value="Genomic_DNA"/>
</dbReference>
<reference evidence="5 8" key="2">
    <citation type="submission" date="2023-03" db="EMBL/GenBank/DDBJ databases">
        <authorList>
            <person name="Shen W."/>
            <person name="Cai J."/>
        </authorList>
    </citation>
    <scope>NUCLEOTIDE SEQUENCE [LARGE SCALE GENOMIC DNA]</scope>
    <source>
        <strain evidence="5 8">B516</strain>
    </source>
</reference>
<evidence type="ECO:0000313" key="8">
    <source>
        <dbReference type="Proteomes" id="UP001253851"/>
    </source>
</evidence>
<proteinExistence type="predicted"/>
<dbReference type="InterPro" id="IPR037923">
    <property type="entry name" value="HTH-like"/>
</dbReference>
<dbReference type="InterPro" id="IPR020449">
    <property type="entry name" value="Tscrpt_reg_AraC-type_HTH"/>
</dbReference>
<accession>A0A1L8SKQ4</accession>
<dbReference type="SMART" id="SM00342">
    <property type="entry name" value="HTH_ARAC"/>
    <property type="match status" value="1"/>
</dbReference>
<dbReference type="Proteomes" id="UP001253851">
    <property type="component" value="Unassembled WGS sequence"/>
</dbReference>
<dbReference type="GO" id="GO:0003700">
    <property type="term" value="F:DNA-binding transcription factor activity"/>
    <property type="evidence" value="ECO:0007669"/>
    <property type="project" value="InterPro"/>
</dbReference>
<comment type="caution">
    <text evidence="6">The sequence shown here is derived from an EMBL/GenBank/DDBJ whole genome shotgun (WGS) entry which is preliminary data.</text>
</comment>
<sequence length="264" mass="30681">MTILEEYHFGEYLGVSSYHPYSLNYMEHFHRSFELLFCSDGEAVVKIEESPYVLTTGQVLLVMPYQTHAIETPKESQLHILVFSPEYIPDFYAKTKDFALSDPVITIDSSVAKQLYYPLFETDSLYLRKSALYQVLYLFEHQTTLLPAKNQEDILIQLLVYIESHFKEELTLEKLSSSIGYSSVYVSRMITDKLKSTFPRLLNQARIRHASFLLTHSLLPITEVAEQAGFQNVRTFNRNFKALTSLTPKEYRLKHNAHFSLLKE</sequence>
<dbReference type="PRINTS" id="PR00032">
    <property type="entry name" value="HTHARAC"/>
</dbReference>
<evidence type="ECO:0000313" key="6">
    <source>
        <dbReference type="EMBL" id="RHK07868.1"/>
    </source>
</evidence>
<keyword evidence="3" id="KW-0804">Transcription</keyword>
<keyword evidence="2" id="KW-0238">DNA-binding</keyword>
<dbReference type="PROSITE" id="PS01124">
    <property type="entry name" value="HTH_ARAC_FAMILY_2"/>
    <property type="match status" value="1"/>
</dbReference>
<evidence type="ECO:0000313" key="7">
    <source>
        <dbReference type="Proteomes" id="UP000286288"/>
    </source>
</evidence>
<dbReference type="AlphaFoldDB" id="A0A1L8SKQ4"/>
<dbReference type="PANTHER" id="PTHR43280">
    <property type="entry name" value="ARAC-FAMILY TRANSCRIPTIONAL REGULATOR"/>
    <property type="match status" value="1"/>
</dbReference>
<dbReference type="Gene3D" id="1.10.10.60">
    <property type="entry name" value="Homeodomain-like"/>
    <property type="match status" value="2"/>
</dbReference>
<dbReference type="InterPro" id="IPR018062">
    <property type="entry name" value="HTH_AraC-typ_CS"/>
</dbReference>
<evidence type="ECO:0000313" key="5">
    <source>
        <dbReference type="EMBL" id="MDT2982231.1"/>
    </source>
</evidence>
<dbReference type="InterPro" id="IPR003313">
    <property type="entry name" value="AraC-bd"/>
</dbReference>
<name>A0A1L8SKQ4_ENTCA</name>
<gene>
    <name evidence="6" type="ORF">DW084_01675</name>
    <name evidence="5" type="ORF">P7I34_06125</name>
</gene>
<keyword evidence="1" id="KW-0805">Transcription regulation</keyword>